<dbReference type="Gene3D" id="1.20.5.1930">
    <property type="match status" value="1"/>
</dbReference>
<dbReference type="RefSeq" id="WP_211556713.1">
    <property type="nucleotide sequence ID" value="NZ_JAGVRK010000001.1"/>
</dbReference>
<evidence type="ECO:0000256" key="3">
    <source>
        <dbReference type="ARBA" id="ARBA00022679"/>
    </source>
</evidence>
<dbReference type="Pfam" id="PF13185">
    <property type="entry name" value="GAF_2"/>
    <property type="match status" value="1"/>
</dbReference>
<evidence type="ECO:0000256" key="1">
    <source>
        <dbReference type="ARBA" id="ARBA00000085"/>
    </source>
</evidence>
<dbReference type="Gene3D" id="3.30.450.40">
    <property type="match status" value="1"/>
</dbReference>
<dbReference type="PANTHER" id="PTHR24421">
    <property type="entry name" value="NITRATE/NITRITE SENSOR PROTEIN NARX-RELATED"/>
    <property type="match status" value="1"/>
</dbReference>
<dbReference type="InterPro" id="IPR011712">
    <property type="entry name" value="Sig_transdc_His_kin_sub3_dim/P"/>
</dbReference>
<keyword evidence="9" id="KW-1185">Reference proteome</keyword>
<dbReference type="SMART" id="SM00387">
    <property type="entry name" value="HATPase_c"/>
    <property type="match status" value="1"/>
</dbReference>
<evidence type="ECO:0000256" key="5">
    <source>
        <dbReference type="ARBA" id="ARBA00023012"/>
    </source>
</evidence>
<dbReference type="GO" id="GO:0016301">
    <property type="term" value="F:kinase activity"/>
    <property type="evidence" value="ECO:0007669"/>
    <property type="project" value="UniProtKB-KW"/>
</dbReference>
<name>A0ABS5LBP6_9BACI</name>
<dbReference type="InterPro" id="IPR050482">
    <property type="entry name" value="Sensor_HK_TwoCompSys"/>
</dbReference>
<reference evidence="8 9" key="1">
    <citation type="submission" date="2021-04" db="EMBL/GenBank/DDBJ databases">
        <title>Metabacillus sp. strain KIGAM252 whole genome sequence.</title>
        <authorList>
            <person name="Seo M.-J."/>
            <person name="Cho E.-S."/>
            <person name="Hwang C.Y."/>
            <person name="Yoon D.J."/>
        </authorList>
    </citation>
    <scope>NUCLEOTIDE SEQUENCE [LARGE SCALE GENOMIC DNA]</scope>
    <source>
        <strain evidence="8 9">KIGAM252</strain>
    </source>
</reference>
<evidence type="ECO:0000313" key="9">
    <source>
        <dbReference type="Proteomes" id="UP000682403"/>
    </source>
</evidence>
<sequence>MNLDERRINELKTLKTIAEKLNEGNELSILLPDVLKELVLLADMKTGWIFLVDDQGNHSLAADYSLPEALMYEEKKPMCGESCWCMDRFRSGRLTQAANILSCQRIEEAIEHKYGDTEGVTHHATVPLSAGGERFGLLNIASPGKTHFSDEELALLESVAFQIGSAIKRIQLAENEQKLALIAERNRLAQDLHDSVNQLLFSISLTAGGMKEMTGEPKLKEMLTYVQDLSQEALSEMKSLIWQLKPSGLERGLTCALKQYAEMLGLTVHCAVKGVSNLSPKIEVMLWRIGQEALNNIRKHAGVDGASLIFSRSKDKVQLVIKDKGRGFHCTKSSSDLPSLGLQGMKRRAEQLNGTFFIRSKPGAGTTIQVTIPLKGAEMP</sequence>
<dbReference type="SUPFAM" id="SSF55781">
    <property type="entry name" value="GAF domain-like"/>
    <property type="match status" value="1"/>
</dbReference>
<dbReference type="Gene3D" id="3.30.565.10">
    <property type="entry name" value="Histidine kinase-like ATPase, C-terminal domain"/>
    <property type="match status" value="1"/>
</dbReference>
<protein>
    <recommendedName>
        <fullName evidence="2">histidine kinase</fullName>
        <ecNumber evidence="2">2.7.13.3</ecNumber>
    </recommendedName>
</protein>
<dbReference type="SUPFAM" id="SSF55874">
    <property type="entry name" value="ATPase domain of HSP90 chaperone/DNA topoisomerase II/histidine kinase"/>
    <property type="match status" value="1"/>
</dbReference>
<dbReference type="InterPro" id="IPR036890">
    <property type="entry name" value="HATPase_C_sf"/>
</dbReference>
<accession>A0ABS5LBP6</accession>
<evidence type="ECO:0000256" key="4">
    <source>
        <dbReference type="ARBA" id="ARBA00022777"/>
    </source>
</evidence>
<dbReference type="Pfam" id="PF02518">
    <property type="entry name" value="HATPase_c"/>
    <property type="match status" value="1"/>
</dbReference>
<dbReference type="CDD" id="cd16917">
    <property type="entry name" value="HATPase_UhpB-NarQ-NarX-like"/>
    <property type="match status" value="1"/>
</dbReference>
<evidence type="ECO:0000313" key="8">
    <source>
        <dbReference type="EMBL" id="MBS2968069.1"/>
    </source>
</evidence>
<keyword evidence="4 8" id="KW-0418">Kinase</keyword>
<organism evidence="8 9">
    <name type="scientific">Metabacillus flavus</name>
    <dbReference type="NCBI Taxonomy" id="2823519"/>
    <lineage>
        <taxon>Bacteria</taxon>
        <taxon>Bacillati</taxon>
        <taxon>Bacillota</taxon>
        <taxon>Bacilli</taxon>
        <taxon>Bacillales</taxon>
        <taxon>Bacillaceae</taxon>
        <taxon>Metabacillus</taxon>
    </lineage>
</organism>
<evidence type="ECO:0000259" key="7">
    <source>
        <dbReference type="SMART" id="SM00387"/>
    </source>
</evidence>
<feature type="domain" description="Histidine kinase/HSP90-like ATPase" evidence="7">
    <location>
        <begin position="281"/>
        <end position="376"/>
    </location>
</feature>
<dbReference type="Proteomes" id="UP000682403">
    <property type="component" value="Unassembled WGS sequence"/>
</dbReference>
<comment type="catalytic activity">
    <reaction evidence="1">
        <text>ATP + protein L-histidine = ADP + protein N-phospho-L-histidine.</text>
        <dbReference type="EC" id="2.7.13.3"/>
    </reaction>
</comment>
<evidence type="ECO:0000256" key="2">
    <source>
        <dbReference type="ARBA" id="ARBA00012438"/>
    </source>
</evidence>
<proteinExistence type="predicted"/>
<dbReference type="EC" id="2.7.13.3" evidence="2"/>
<evidence type="ECO:0000259" key="6">
    <source>
        <dbReference type="SMART" id="SM00065"/>
    </source>
</evidence>
<dbReference type="InterPro" id="IPR029016">
    <property type="entry name" value="GAF-like_dom_sf"/>
</dbReference>
<feature type="domain" description="GAF" evidence="6">
    <location>
        <begin position="26"/>
        <end position="177"/>
    </location>
</feature>
<dbReference type="PANTHER" id="PTHR24421:SF40">
    <property type="entry name" value="SENSOR HISTIDINE KINASE YHCY"/>
    <property type="match status" value="1"/>
</dbReference>
<comment type="caution">
    <text evidence="8">The sequence shown here is derived from an EMBL/GenBank/DDBJ whole genome shotgun (WGS) entry which is preliminary data.</text>
</comment>
<keyword evidence="5" id="KW-0902">Two-component regulatory system</keyword>
<dbReference type="InterPro" id="IPR003018">
    <property type="entry name" value="GAF"/>
</dbReference>
<dbReference type="SMART" id="SM00065">
    <property type="entry name" value="GAF"/>
    <property type="match status" value="1"/>
</dbReference>
<dbReference type="EMBL" id="JAGVRK010000001">
    <property type="protein sequence ID" value="MBS2968069.1"/>
    <property type="molecule type" value="Genomic_DNA"/>
</dbReference>
<dbReference type="Pfam" id="PF07730">
    <property type="entry name" value="HisKA_3"/>
    <property type="match status" value="1"/>
</dbReference>
<dbReference type="InterPro" id="IPR003594">
    <property type="entry name" value="HATPase_dom"/>
</dbReference>
<keyword evidence="3" id="KW-0808">Transferase</keyword>
<gene>
    <name evidence="8" type="ORF">J9317_04775</name>
</gene>